<organism evidence="1 2">
    <name type="scientific">Oricola cellulosilytica</name>
    <dbReference type="NCBI Taxonomy" id="1429082"/>
    <lineage>
        <taxon>Bacteria</taxon>
        <taxon>Pseudomonadati</taxon>
        <taxon>Pseudomonadota</taxon>
        <taxon>Alphaproteobacteria</taxon>
        <taxon>Hyphomicrobiales</taxon>
        <taxon>Ahrensiaceae</taxon>
        <taxon>Oricola</taxon>
    </lineage>
</organism>
<sequence length="79" mass="8594">MNWQRIGAHDYAVPGIGRVYRHDGGPQDGKWFWSCLLYNPPGSGVATHGVAPARDQAMAAVRRAHDALQPAGGEMPQRN</sequence>
<evidence type="ECO:0000313" key="1">
    <source>
        <dbReference type="EMBL" id="TCD15176.1"/>
    </source>
</evidence>
<comment type="caution">
    <text evidence="1">The sequence shown here is derived from an EMBL/GenBank/DDBJ whole genome shotgun (WGS) entry which is preliminary data.</text>
</comment>
<protein>
    <recommendedName>
        <fullName evidence="3">DUF4102 domain-containing protein</fullName>
    </recommendedName>
</protein>
<accession>A0A4R0PD09</accession>
<keyword evidence="2" id="KW-1185">Reference proteome</keyword>
<name>A0A4R0PD09_9HYPH</name>
<proteinExistence type="predicted"/>
<dbReference type="Proteomes" id="UP000291301">
    <property type="component" value="Unassembled WGS sequence"/>
</dbReference>
<reference evidence="1 2" key="1">
    <citation type="journal article" date="2015" name="Antonie Van Leeuwenhoek">
        <title>Oricola cellulosilytica gen. nov., sp. nov., a cellulose-degrading bacterium of the family Phyllobacteriaceae isolated from surface seashore water, and emended descriptions of Mesorhizobium loti and Phyllobacterium myrsinacearum.</title>
        <authorList>
            <person name="Hameed A."/>
            <person name="Shahina M."/>
            <person name="Lai W.A."/>
            <person name="Lin S.Y."/>
            <person name="Young L.S."/>
            <person name="Liu Y.C."/>
            <person name="Hsu Y.H."/>
            <person name="Young C.C."/>
        </authorList>
    </citation>
    <scope>NUCLEOTIDE SEQUENCE [LARGE SCALE GENOMIC DNA]</scope>
    <source>
        <strain evidence="1 2">KCTC 52183</strain>
    </source>
</reference>
<dbReference type="RefSeq" id="WP_131566932.1">
    <property type="nucleotide sequence ID" value="NZ_JAINFK010000004.1"/>
</dbReference>
<dbReference type="OrthoDB" id="8083054at2"/>
<dbReference type="EMBL" id="SJST01000002">
    <property type="protein sequence ID" value="TCD15176.1"/>
    <property type="molecule type" value="Genomic_DNA"/>
</dbReference>
<evidence type="ECO:0000313" key="2">
    <source>
        <dbReference type="Proteomes" id="UP000291301"/>
    </source>
</evidence>
<evidence type="ECO:0008006" key="3">
    <source>
        <dbReference type="Google" id="ProtNLM"/>
    </source>
</evidence>
<gene>
    <name evidence="1" type="ORF">E0D97_06400</name>
</gene>
<dbReference type="AlphaFoldDB" id="A0A4R0PD09"/>